<dbReference type="EMBL" id="OX459950">
    <property type="protein sequence ID" value="CAI9156356.1"/>
    <property type="molecule type" value="Genomic_DNA"/>
</dbReference>
<dbReference type="Proteomes" id="UP001176941">
    <property type="component" value="Chromosome 14"/>
</dbReference>
<evidence type="ECO:0000313" key="1">
    <source>
        <dbReference type="EMBL" id="CAI9156356.1"/>
    </source>
</evidence>
<organism evidence="1 2">
    <name type="scientific">Rangifer tarandus platyrhynchus</name>
    <name type="common">Svalbard reindeer</name>
    <dbReference type="NCBI Taxonomy" id="3082113"/>
    <lineage>
        <taxon>Eukaryota</taxon>
        <taxon>Metazoa</taxon>
        <taxon>Chordata</taxon>
        <taxon>Craniata</taxon>
        <taxon>Vertebrata</taxon>
        <taxon>Euteleostomi</taxon>
        <taxon>Mammalia</taxon>
        <taxon>Eutheria</taxon>
        <taxon>Laurasiatheria</taxon>
        <taxon>Artiodactyla</taxon>
        <taxon>Ruminantia</taxon>
        <taxon>Pecora</taxon>
        <taxon>Cervidae</taxon>
        <taxon>Odocoileinae</taxon>
        <taxon>Rangifer</taxon>
    </lineage>
</organism>
<protein>
    <submittedName>
        <fullName evidence="1">Uncharacterized protein</fullName>
    </submittedName>
</protein>
<name>A0ABN8Y528_RANTA</name>
<reference evidence="1" key="1">
    <citation type="submission" date="2023-04" db="EMBL/GenBank/DDBJ databases">
        <authorList>
            <consortium name="ELIXIR-Norway"/>
        </authorList>
    </citation>
    <scope>NUCLEOTIDE SEQUENCE [LARGE SCALE GENOMIC DNA]</scope>
</reference>
<sequence>MWPSRGTGLGHGLCWGRSSQLQERLPLLPEDRCLVGTWVTCWEARGSPITLTSLALGSTLRQPWHHFRVALNLSFNAEAESRVAFQMECLKHLIILIKSQGSAATPHPGLLPVVTPRLQRGMEEQGRASAGRWRRDSRLGWQVCSAGQVVAQPCQQFPEAPAAPLSCTQAWKLKDAEDGSGCLTGTLVPRAGLEPRNAYGTHPAKASPQKQPSRAWAHGLLSNCAAPTPGLLCLHRAKPGAHSLDWNREPEG</sequence>
<keyword evidence="2" id="KW-1185">Reference proteome</keyword>
<accession>A0ABN8Y528</accession>
<evidence type="ECO:0000313" key="2">
    <source>
        <dbReference type="Proteomes" id="UP001176941"/>
    </source>
</evidence>
<proteinExistence type="predicted"/>
<gene>
    <name evidence="1" type="ORF">MRATA1EN1_LOCUS5318</name>
</gene>